<comment type="caution">
    <text evidence="1">The sequence shown here is derived from an EMBL/GenBank/DDBJ whole genome shotgun (WGS) entry which is preliminary data.</text>
</comment>
<dbReference type="EMBL" id="JQCE01000027">
    <property type="protein sequence ID" value="KRO16924.1"/>
    <property type="molecule type" value="Genomic_DNA"/>
</dbReference>
<evidence type="ECO:0000313" key="2">
    <source>
        <dbReference type="Proteomes" id="UP000050969"/>
    </source>
</evidence>
<accession>A0A0R2MVK9</accession>
<protein>
    <submittedName>
        <fullName evidence="1">Uncharacterized protein</fullName>
    </submittedName>
</protein>
<organism evidence="1 2">
    <name type="scientific">Lacticaseibacillus saniviri JCM 17471 = DSM 24301</name>
    <dbReference type="NCBI Taxonomy" id="1293598"/>
    <lineage>
        <taxon>Bacteria</taxon>
        <taxon>Bacillati</taxon>
        <taxon>Bacillota</taxon>
        <taxon>Bacilli</taxon>
        <taxon>Lactobacillales</taxon>
        <taxon>Lactobacillaceae</taxon>
        <taxon>Lacticaseibacillus</taxon>
    </lineage>
</organism>
<dbReference type="PATRIC" id="fig|1293598.4.peg.653"/>
<sequence length="57" mass="6673">MVMSTTMLPIFDYRGQPMKLQTKRTYRLRVKNGYILALLPQQHQVKLPNLLNVQKAS</sequence>
<reference evidence="1 2" key="1">
    <citation type="journal article" date="2015" name="Genome Announc.">
        <title>Expanding the biotechnology potential of lactobacilli through comparative genomics of 213 strains and associated genera.</title>
        <authorList>
            <person name="Sun Z."/>
            <person name="Harris H.M."/>
            <person name="McCann A."/>
            <person name="Guo C."/>
            <person name="Argimon S."/>
            <person name="Zhang W."/>
            <person name="Yang X."/>
            <person name="Jeffery I.B."/>
            <person name="Cooney J.C."/>
            <person name="Kagawa T.F."/>
            <person name="Liu W."/>
            <person name="Song Y."/>
            <person name="Salvetti E."/>
            <person name="Wrobel A."/>
            <person name="Rasinkangas P."/>
            <person name="Parkhill J."/>
            <person name="Rea M.C."/>
            <person name="O'Sullivan O."/>
            <person name="Ritari J."/>
            <person name="Douillard F.P."/>
            <person name="Paul Ross R."/>
            <person name="Yang R."/>
            <person name="Briner A.E."/>
            <person name="Felis G.E."/>
            <person name="de Vos W.M."/>
            <person name="Barrangou R."/>
            <person name="Klaenhammer T.R."/>
            <person name="Caufield P.W."/>
            <person name="Cui Y."/>
            <person name="Zhang H."/>
            <person name="O'Toole P.W."/>
        </authorList>
    </citation>
    <scope>NUCLEOTIDE SEQUENCE [LARGE SCALE GENOMIC DNA]</scope>
    <source>
        <strain evidence="1 2">DSM 24301</strain>
    </source>
</reference>
<dbReference type="AlphaFoldDB" id="A0A0R2MVK9"/>
<proteinExistence type="predicted"/>
<name>A0A0R2MVK9_9LACO</name>
<dbReference type="Proteomes" id="UP000050969">
    <property type="component" value="Unassembled WGS sequence"/>
</dbReference>
<evidence type="ECO:0000313" key="1">
    <source>
        <dbReference type="EMBL" id="KRO16924.1"/>
    </source>
</evidence>
<gene>
    <name evidence="1" type="ORF">IV56_GL000611</name>
</gene>
<keyword evidence="2" id="KW-1185">Reference proteome</keyword>